<evidence type="ECO:0000313" key="3">
    <source>
        <dbReference type="Proteomes" id="UP000308197"/>
    </source>
</evidence>
<organism evidence="2 3">
    <name type="scientific">Polyporus arcularius HHB13444</name>
    <dbReference type="NCBI Taxonomy" id="1314778"/>
    <lineage>
        <taxon>Eukaryota</taxon>
        <taxon>Fungi</taxon>
        <taxon>Dikarya</taxon>
        <taxon>Basidiomycota</taxon>
        <taxon>Agaricomycotina</taxon>
        <taxon>Agaricomycetes</taxon>
        <taxon>Polyporales</taxon>
        <taxon>Polyporaceae</taxon>
        <taxon>Polyporus</taxon>
    </lineage>
</organism>
<dbReference type="InParanoid" id="A0A5C3NKX5"/>
<dbReference type="EMBL" id="ML212591">
    <property type="protein sequence ID" value="TFK78361.1"/>
    <property type="molecule type" value="Genomic_DNA"/>
</dbReference>
<keyword evidence="3" id="KW-1185">Reference proteome</keyword>
<feature type="region of interest" description="Disordered" evidence="1">
    <location>
        <begin position="381"/>
        <end position="406"/>
    </location>
</feature>
<feature type="non-terminal residue" evidence="2">
    <location>
        <position position="506"/>
    </location>
</feature>
<feature type="compositionally biased region" description="Low complexity" evidence="1">
    <location>
        <begin position="337"/>
        <end position="347"/>
    </location>
</feature>
<name>A0A5C3NKX5_9APHY</name>
<feature type="region of interest" description="Disordered" evidence="1">
    <location>
        <begin position="337"/>
        <end position="360"/>
    </location>
</feature>
<protein>
    <submittedName>
        <fullName evidence="2">Uncharacterized protein</fullName>
    </submittedName>
</protein>
<dbReference type="Proteomes" id="UP000308197">
    <property type="component" value="Unassembled WGS sequence"/>
</dbReference>
<evidence type="ECO:0000313" key="2">
    <source>
        <dbReference type="EMBL" id="TFK78361.1"/>
    </source>
</evidence>
<proteinExistence type="predicted"/>
<accession>A0A5C3NKX5</accession>
<sequence length="506" mass="54820">MSLVQRRPLTTLLALTTCTVPMAPPQKTMPEQTTWLQDRIPAFRQAQKDAESGPWSLAMCQDWYAEWPIEDEIWGAGKWPPTPLSPEDKEMKEQACIAKQKQLINWFRNNTRNGAVKKLESAPARPKGKNKRALQEVEVYSKLYYDEKVKPVVEEKLASLKADRNVDSIEPKERLAIVRSHTMASLQQAGDDVKKAVAEAHAEEKERTRALAQAYKIGIVQEEGRTPEQYQHAIDSAPGDIRKALDPIAAASGCIYTVILSGPMPMDGGAVGSLSVHSGKTITGHNFAEVTPKYRDDFVRPHVRFAKGLYPIETRQERALPPAATGLYCLGEADMSAPRPSASMPSSQGATRAASRATSPVEHVIATPSVILDERDKHTGLGSWSLQEDMPAVDPTEGGKAGEHSEGAPAADLLLAGFDPVTGNAWPTPMTSTGTTMDMSGPVSVGNTSMQFNIFGDPLVTGYNMSGAEVSFGNQLTGYNMSGAEVSFGNQLTGYNMSGAEISFGN</sequence>
<reference evidence="2 3" key="1">
    <citation type="journal article" date="2019" name="Nat. Ecol. Evol.">
        <title>Megaphylogeny resolves global patterns of mushroom evolution.</title>
        <authorList>
            <person name="Varga T."/>
            <person name="Krizsan K."/>
            <person name="Foldi C."/>
            <person name="Dima B."/>
            <person name="Sanchez-Garcia M."/>
            <person name="Sanchez-Ramirez S."/>
            <person name="Szollosi G.J."/>
            <person name="Szarkandi J.G."/>
            <person name="Papp V."/>
            <person name="Albert L."/>
            <person name="Andreopoulos W."/>
            <person name="Angelini C."/>
            <person name="Antonin V."/>
            <person name="Barry K.W."/>
            <person name="Bougher N.L."/>
            <person name="Buchanan P."/>
            <person name="Buyck B."/>
            <person name="Bense V."/>
            <person name="Catcheside P."/>
            <person name="Chovatia M."/>
            <person name="Cooper J."/>
            <person name="Damon W."/>
            <person name="Desjardin D."/>
            <person name="Finy P."/>
            <person name="Geml J."/>
            <person name="Haridas S."/>
            <person name="Hughes K."/>
            <person name="Justo A."/>
            <person name="Karasinski D."/>
            <person name="Kautmanova I."/>
            <person name="Kiss B."/>
            <person name="Kocsube S."/>
            <person name="Kotiranta H."/>
            <person name="LaButti K.M."/>
            <person name="Lechner B.E."/>
            <person name="Liimatainen K."/>
            <person name="Lipzen A."/>
            <person name="Lukacs Z."/>
            <person name="Mihaltcheva S."/>
            <person name="Morgado L.N."/>
            <person name="Niskanen T."/>
            <person name="Noordeloos M.E."/>
            <person name="Ohm R.A."/>
            <person name="Ortiz-Santana B."/>
            <person name="Ovrebo C."/>
            <person name="Racz N."/>
            <person name="Riley R."/>
            <person name="Savchenko A."/>
            <person name="Shiryaev A."/>
            <person name="Soop K."/>
            <person name="Spirin V."/>
            <person name="Szebenyi C."/>
            <person name="Tomsovsky M."/>
            <person name="Tulloss R.E."/>
            <person name="Uehling J."/>
            <person name="Grigoriev I.V."/>
            <person name="Vagvolgyi C."/>
            <person name="Papp T."/>
            <person name="Martin F.M."/>
            <person name="Miettinen O."/>
            <person name="Hibbett D.S."/>
            <person name="Nagy L.G."/>
        </authorList>
    </citation>
    <scope>NUCLEOTIDE SEQUENCE [LARGE SCALE GENOMIC DNA]</scope>
    <source>
        <strain evidence="2 3">HHB13444</strain>
    </source>
</reference>
<dbReference type="STRING" id="1314778.A0A5C3NKX5"/>
<gene>
    <name evidence="2" type="ORF">K466DRAFT_570886</name>
</gene>
<evidence type="ECO:0000256" key="1">
    <source>
        <dbReference type="SAM" id="MobiDB-lite"/>
    </source>
</evidence>
<dbReference type="AlphaFoldDB" id="A0A5C3NKX5"/>